<gene>
    <name evidence="2" type="ORF">H6P80_11920</name>
</gene>
<sequence length="186" mass="20076">MFKSVAALAACTLSVAALAQEEQPLVPFDNGWVFGEAGNNCIARYQRDDGSYAMMALTKWDDLSDSLLYWRPGLQPIADPEPGEEAGADAIDAWEEQASSGWGVGLEIDLVPYHIGTLISDSRDPAEPDRPIWRIGLLQQEFLDALETGTTLTVARNGEVVDAFPVAGSADLAAMLRQCVAMDPSF</sequence>
<keyword evidence="1" id="KW-0732">Signal</keyword>
<proteinExistence type="predicted"/>
<reference evidence="2 3" key="1">
    <citation type="submission" date="2020-08" db="EMBL/GenBank/DDBJ databases">
        <title>Draft genome sequence of Parasphingopyxis sp. GrpM-11.</title>
        <authorList>
            <person name="Oh J."/>
            <person name="Roh D.-H."/>
        </authorList>
    </citation>
    <scope>NUCLEOTIDE SEQUENCE [LARGE SCALE GENOMIC DNA]</scope>
    <source>
        <strain evidence="2 3">GrpM-11</strain>
    </source>
</reference>
<feature type="signal peptide" evidence="1">
    <location>
        <begin position="1"/>
        <end position="19"/>
    </location>
</feature>
<evidence type="ECO:0000313" key="3">
    <source>
        <dbReference type="Proteomes" id="UP000564378"/>
    </source>
</evidence>
<evidence type="ECO:0000256" key="1">
    <source>
        <dbReference type="SAM" id="SignalP"/>
    </source>
</evidence>
<name>A0A842HZM2_9SPHN</name>
<dbReference type="AlphaFoldDB" id="A0A842HZM2"/>
<dbReference type="EMBL" id="JACJVJ010000002">
    <property type="protein sequence ID" value="MBC2778325.1"/>
    <property type="molecule type" value="Genomic_DNA"/>
</dbReference>
<accession>A0A842HZM2</accession>
<organism evidence="2 3">
    <name type="scientific">Parasphingopyxis marina</name>
    <dbReference type="NCBI Taxonomy" id="2761622"/>
    <lineage>
        <taxon>Bacteria</taxon>
        <taxon>Pseudomonadati</taxon>
        <taxon>Pseudomonadota</taxon>
        <taxon>Alphaproteobacteria</taxon>
        <taxon>Sphingomonadales</taxon>
        <taxon>Sphingomonadaceae</taxon>
        <taxon>Parasphingopyxis</taxon>
    </lineage>
</organism>
<feature type="chain" id="PRO_5032529147" evidence="1">
    <location>
        <begin position="20"/>
        <end position="186"/>
    </location>
</feature>
<dbReference type="RefSeq" id="WP_185801590.1">
    <property type="nucleotide sequence ID" value="NZ_JACJVJ010000002.1"/>
</dbReference>
<comment type="caution">
    <text evidence="2">The sequence shown here is derived from an EMBL/GenBank/DDBJ whole genome shotgun (WGS) entry which is preliminary data.</text>
</comment>
<protein>
    <submittedName>
        <fullName evidence="2">Uncharacterized protein</fullName>
    </submittedName>
</protein>
<evidence type="ECO:0000313" key="2">
    <source>
        <dbReference type="EMBL" id="MBC2778325.1"/>
    </source>
</evidence>
<keyword evidence="3" id="KW-1185">Reference proteome</keyword>
<dbReference type="Proteomes" id="UP000564378">
    <property type="component" value="Unassembled WGS sequence"/>
</dbReference>